<dbReference type="Proteomes" id="UP000796880">
    <property type="component" value="Unassembled WGS sequence"/>
</dbReference>
<comment type="caution">
    <text evidence="1">The sequence shown here is derived from an EMBL/GenBank/DDBJ whole genome shotgun (WGS) entry which is preliminary data.</text>
</comment>
<dbReference type="AlphaFoldDB" id="A0A8K0DT65"/>
<keyword evidence="2" id="KW-1185">Reference proteome</keyword>
<sequence>MELETNFILPNIKHLGNSTEVSGKSTGKIKVVCCYDGRQWHFGNSQGSHSSTASDSSSMEMDTKFILSNIKQLGNSTEVSGKSTGKIKVMCCYGTREISITGEKLVRSRGEMTLIYPRNNGISSKIWSRY</sequence>
<reference evidence="1" key="1">
    <citation type="submission" date="2020-03" db="EMBL/GenBank/DDBJ databases">
        <title>A high-quality chromosome-level genome assembly of a woody plant with both climbing and erect habits, Rhamnella rubrinervis.</title>
        <authorList>
            <person name="Lu Z."/>
            <person name="Yang Y."/>
            <person name="Zhu X."/>
            <person name="Sun Y."/>
        </authorList>
    </citation>
    <scope>NUCLEOTIDE SEQUENCE</scope>
    <source>
        <strain evidence="1">BYM</strain>
        <tissue evidence="1">Leaf</tissue>
    </source>
</reference>
<evidence type="ECO:0000313" key="2">
    <source>
        <dbReference type="Proteomes" id="UP000796880"/>
    </source>
</evidence>
<organism evidence="1 2">
    <name type="scientific">Rhamnella rubrinervis</name>
    <dbReference type="NCBI Taxonomy" id="2594499"/>
    <lineage>
        <taxon>Eukaryota</taxon>
        <taxon>Viridiplantae</taxon>
        <taxon>Streptophyta</taxon>
        <taxon>Embryophyta</taxon>
        <taxon>Tracheophyta</taxon>
        <taxon>Spermatophyta</taxon>
        <taxon>Magnoliopsida</taxon>
        <taxon>eudicotyledons</taxon>
        <taxon>Gunneridae</taxon>
        <taxon>Pentapetalae</taxon>
        <taxon>rosids</taxon>
        <taxon>fabids</taxon>
        <taxon>Rosales</taxon>
        <taxon>Rhamnaceae</taxon>
        <taxon>rhamnoid group</taxon>
        <taxon>Rhamneae</taxon>
        <taxon>Rhamnella</taxon>
    </lineage>
</organism>
<name>A0A8K0DT65_9ROSA</name>
<evidence type="ECO:0000313" key="1">
    <source>
        <dbReference type="EMBL" id="KAF3436967.1"/>
    </source>
</evidence>
<proteinExistence type="predicted"/>
<accession>A0A8K0DT65</accession>
<dbReference type="EMBL" id="VOIH02000009">
    <property type="protein sequence ID" value="KAF3436967.1"/>
    <property type="molecule type" value="Genomic_DNA"/>
</dbReference>
<protein>
    <submittedName>
        <fullName evidence="1">Uncharacterized protein</fullName>
    </submittedName>
</protein>
<gene>
    <name evidence="1" type="ORF">FNV43_RR19720</name>
</gene>